<evidence type="ECO:0000256" key="2">
    <source>
        <dbReference type="PROSITE-ProRule" id="PRU00335"/>
    </source>
</evidence>
<dbReference type="InterPro" id="IPR036271">
    <property type="entry name" value="Tet_transcr_reg_TetR-rel_C_sf"/>
</dbReference>
<dbReference type="AlphaFoldDB" id="A0A0U3P127"/>
<protein>
    <recommendedName>
        <fullName evidence="3">HTH tetR-type domain-containing protein</fullName>
    </recommendedName>
</protein>
<sequence length="195" mass="21674">MQVQMIVRAAVPLFSAQGYGGTTMEQVAKACRISKRTVYELFPSKASLFAAVVTSHRFSLLALPGDYSHLALEQALAAIVRLDLDAESDLDRFNFMHMMMHELPRNPDLNPLMREHGGRAAQVLLASWLEERAAAGELAVEDPMLTAKIFLDMVLGILKPHGGQVEPFRDHALRKQHLALCIRIFLQGIGRKETA</sequence>
<dbReference type="Gene3D" id="1.10.357.10">
    <property type="entry name" value="Tetracycline Repressor, domain 2"/>
    <property type="match status" value="1"/>
</dbReference>
<evidence type="ECO:0000313" key="4">
    <source>
        <dbReference type="EMBL" id="ALV26546.1"/>
    </source>
</evidence>
<dbReference type="PANTHER" id="PTHR30055">
    <property type="entry name" value="HTH-TYPE TRANSCRIPTIONAL REGULATOR RUTR"/>
    <property type="match status" value="1"/>
</dbReference>
<name>A0A0U3P127_9HYPH</name>
<dbReference type="InterPro" id="IPR009057">
    <property type="entry name" value="Homeodomain-like_sf"/>
</dbReference>
<dbReference type="SUPFAM" id="SSF48498">
    <property type="entry name" value="Tetracyclin repressor-like, C-terminal domain"/>
    <property type="match status" value="1"/>
</dbReference>
<dbReference type="InterPro" id="IPR039536">
    <property type="entry name" value="TetR_C_Proteobacteria"/>
</dbReference>
<evidence type="ECO:0000256" key="1">
    <source>
        <dbReference type="ARBA" id="ARBA00023125"/>
    </source>
</evidence>
<evidence type="ECO:0000259" key="3">
    <source>
        <dbReference type="PROSITE" id="PS50977"/>
    </source>
</evidence>
<dbReference type="EMBL" id="CP013068">
    <property type="protein sequence ID" value="ALV26546.1"/>
    <property type="molecule type" value="Genomic_DNA"/>
</dbReference>
<gene>
    <name evidence="4" type="ORF">APZ00_05180</name>
</gene>
<dbReference type="GO" id="GO:0003700">
    <property type="term" value="F:DNA-binding transcription factor activity"/>
    <property type="evidence" value="ECO:0007669"/>
    <property type="project" value="TreeGrafter"/>
</dbReference>
<keyword evidence="1 2" id="KW-0238">DNA-binding</keyword>
<feature type="domain" description="HTH tetR-type" evidence="3">
    <location>
        <begin position="1"/>
        <end position="60"/>
    </location>
</feature>
<dbReference type="SUPFAM" id="SSF46689">
    <property type="entry name" value="Homeodomain-like"/>
    <property type="match status" value="1"/>
</dbReference>
<keyword evidence="5" id="KW-1185">Reference proteome</keyword>
<evidence type="ECO:0000313" key="5">
    <source>
        <dbReference type="Proteomes" id="UP000064921"/>
    </source>
</evidence>
<proteinExistence type="predicted"/>
<reference evidence="4 5" key="1">
    <citation type="submission" date="2015-10" db="EMBL/GenBank/DDBJ databases">
        <title>The world's first case of liver abscess caused by Pannonibacter phragmitetus.</title>
        <authorList>
            <person name="Ming D."/>
            <person name="Wang M."/>
            <person name="Zhou Y."/>
            <person name="Jiang T."/>
            <person name="Hu S."/>
        </authorList>
    </citation>
    <scope>NUCLEOTIDE SEQUENCE [LARGE SCALE GENOMIC DNA]</scope>
    <source>
        <strain evidence="4 5">31801</strain>
    </source>
</reference>
<dbReference type="KEGG" id="pphr:APZ00_05180"/>
<dbReference type="PROSITE" id="PS50977">
    <property type="entry name" value="HTH_TETR_2"/>
    <property type="match status" value="1"/>
</dbReference>
<organism evidence="4 5">
    <name type="scientific">Pannonibacter phragmitetus</name>
    <dbReference type="NCBI Taxonomy" id="121719"/>
    <lineage>
        <taxon>Bacteria</taxon>
        <taxon>Pseudomonadati</taxon>
        <taxon>Pseudomonadota</taxon>
        <taxon>Alphaproteobacteria</taxon>
        <taxon>Hyphomicrobiales</taxon>
        <taxon>Stappiaceae</taxon>
        <taxon>Pannonibacter</taxon>
    </lineage>
</organism>
<dbReference type="Pfam" id="PF14246">
    <property type="entry name" value="TetR_C_7"/>
    <property type="match status" value="1"/>
</dbReference>
<dbReference type="InterPro" id="IPR050109">
    <property type="entry name" value="HTH-type_TetR-like_transc_reg"/>
</dbReference>
<dbReference type="GO" id="GO:0000976">
    <property type="term" value="F:transcription cis-regulatory region binding"/>
    <property type="evidence" value="ECO:0007669"/>
    <property type="project" value="TreeGrafter"/>
</dbReference>
<dbReference type="PANTHER" id="PTHR30055:SF146">
    <property type="entry name" value="HTH-TYPE TRANSCRIPTIONAL DUAL REGULATOR CECR"/>
    <property type="match status" value="1"/>
</dbReference>
<dbReference type="Pfam" id="PF00440">
    <property type="entry name" value="TetR_N"/>
    <property type="match status" value="1"/>
</dbReference>
<dbReference type="Proteomes" id="UP000064921">
    <property type="component" value="Chromosome"/>
</dbReference>
<dbReference type="STRING" id="121719.APZ00_05180"/>
<dbReference type="InterPro" id="IPR001647">
    <property type="entry name" value="HTH_TetR"/>
</dbReference>
<accession>A0A0U3P127</accession>
<dbReference type="PRINTS" id="PR00455">
    <property type="entry name" value="HTHTETR"/>
</dbReference>
<feature type="DNA-binding region" description="H-T-H motif" evidence="2">
    <location>
        <begin position="23"/>
        <end position="42"/>
    </location>
</feature>